<gene>
    <name evidence="2" type="ORF">C7999DRAFT_42456</name>
</gene>
<dbReference type="EMBL" id="MU857683">
    <property type="protein sequence ID" value="KAK4246064.1"/>
    <property type="molecule type" value="Genomic_DNA"/>
</dbReference>
<proteinExistence type="predicted"/>
<keyword evidence="3" id="KW-1185">Reference proteome</keyword>
<organism evidence="2 3">
    <name type="scientific">Corynascus novoguineensis</name>
    <dbReference type="NCBI Taxonomy" id="1126955"/>
    <lineage>
        <taxon>Eukaryota</taxon>
        <taxon>Fungi</taxon>
        <taxon>Dikarya</taxon>
        <taxon>Ascomycota</taxon>
        <taxon>Pezizomycotina</taxon>
        <taxon>Sordariomycetes</taxon>
        <taxon>Sordariomycetidae</taxon>
        <taxon>Sordariales</taxon>
        <taxon>Chaetomiaceae</taxon>
        <taxon>Corynascus</taxon>
    </lineage>
</organism>
<feature type="chain" id="PRO_5042987666" evidence="1">
    <location>
        <begin position="21"/>
        <end position="205"/>
    </location>
</feature>
<dbReference type="Proteomes" id="UP001303647">
    <property type="component" value="Unassembled WGS sequence"/>
</dbReference>
<evidence type="ECO:0000313" key="2">
    <source>
        <dbReference type="EMBL" id="KAK4246064.1"/>
    </source>
</evidence>
<keyword evidence="1" id="KW-0732">Signal</keyword>
<feature type="signal peptide" evidence="1">
    <location>
        <begin position="1"/>
        <end position="20"/>
    </location>
</feature>
<evidence type="ECO:0000256" key="1">
    <source>
        <dbReference type="SAM" id="SignalP"/>
    </source>
</evidence>
<name>A0AAN7HNH0_9PEZI</name>
<sequence length="205" mass="21966">MRSPLRFLVSTLSLAATAVAAAPALNTTILEPWLITRLTTHSPSGYPANHPYSRLSFGISDPNTIVLGETRFGDAAFEPSAVNCTVWWMAYGDVNPRSGAWVNTCDETESVQGKWTFVVLDGSEEQRGVTTDFRLRVTLEEAVIVGTGGVVSLKFEGEAAFKVGENMSGACGGSGVCNWGLKSENKPVEVKQKLVELTCVTGTCE</sequence>
<dbReference type="AlphaFoldDB" id="A0AAN7HNH0"/>
<evidence type="ECO:0000313" key="3">
    <source>
        <dbReference type="Proteomes" id="UP001303647"/>
    </source>
</evidence>
<accession>A0AAN7HNH0</accession>
<protein>
    <submittedName>
        <fullName evidence="2">Uncharacterized protein</fullName>
    </submittedName>
</protein>
<reference evidence="2" key="2">
    <citation type="submission" date="2023-05" db="EMBL/GenBank/DDBJ databases">
        <authorList>
            <consortium name="Lawrence Berkeley National Laboratory"/>
            <person name="Steindorff A."/>
            <person name="Hensen N."/>
            <person name="Bonometti L."/>
            <person name="Westerberg I."/>
            <person name="Brannstrom I.O."/>
            <person name="Guillou S."/>
            <person name="Cros-Aarteil S."/>
            <person name="Calhoun S."/>
            <person name="Haridas S."/>
            <person name="Kuo A."/>
            <person name="Mondo S."/>
            <person name="Pangilinan J."/>
            <person name="Riley R."/>
            <person name="Labutti K."/>
            <person name="Andreopoulos B."/>
            <person name="Lipzen A."/>
            <person name="Chen C."/>
            <person name="Yanf M."/>
            <person name="Daum C."/>
            <person name="Ng V."/>
            <person name="Clum A."/>
            <person name="Ohm R."/>
            <person name="Martin F."/>
            <person name="Silar P."/>
            <person name="Natvig D."/>
            <person name="Lalanne C."/>
            <person name="Gautier V."/>
            <person name="Ament-Velasquez S.L."/>
            <person name="Kruys A."/>
            <person name="Hutchinson M.I."/>
            <person name="Powell A.J."/>
            <person name="Barry K."/>
            <person name="Miller A.N."/>
            <person name="Grigoriev I.V."/>
            <person name="Debuchy R."/>
            <person name="Gladieux P."/>
            <person name="Thoren M.H."/>
            <person name="Johannesson H."/>
        </authorList>
    </citation>
    <scope>NUCLEOTIDE SEQUENCE</scope>
    <source>
        <strain evidence="2">CBS 359.72</strain>
    </source>
</reference>
<reference evidence="2" key="1">
    <citation type="journal article" date="2023" name="Mol. Phylogenet. Evol.">
        <title>Genome-scale phylogeny and comparative genomics of the fungal order Sordariales.</title>
        <authorList>
            <person name="Hensen N."/>
            <person name="Bonometti L."/>
            <person name="Westerberg I."/>
            <person name="Brannstrom I.O."/>
            <person name="Guillou S."/>
            <person name="Cros-Aarteil S."/>
            <person name="Calhoun S."/>
            <person name="Haridas S."/>
            <person name="Kuo A."/>
            <person name="Mondo S."/>
            <person name="Pangilinan J."/>
            <person name="Riley R."/>
            <person name="LaButti K."/>
            <person name="Andreopoulos B."/>
            <person name="Lipzen A."/>
            <person name="Chen C."/>
            <person name="Yan M."/>
            <person name="Daum C."/>
            <person name="Ng V."/>
            <person name="Clum A."/>
            <person name="Steindorff A."/>
            <person name="Ohm R.A."/>
            <person name="Martin F."/>
            <person name="Silar P."/>
            <person name="Natvig D.O."/>
            <person name="Lalanne C."/>
            <person name="Gautier V."/>
            <person name="Ament-Velasquez S.L."/>
            <person name="Kruys A."/>
            <person name="Hutchinson M.I."/>
            <person name="Powell A.J."/>
            <person name="Barry K."/>
            <person name="Miller A.N."/>
            <person name="Grigoriev I.V."/>
            <person name="Debuchy R."/>
            <person name="Gladieux P."/>
            <person name="Hiltunen Thoren M."/>
            <person name="Johannesson H."/>
        </authorList>
    </citation>
    <scope>NUCLEOTIDE SEQUENCE</scope>
    <source>
        <strain evidence="2">CBS 359.72</strain>
    </source>
</reference>
<comment type="caution">
    <text evidence="2">The sequence shown here is derived from an EMBL/GenBank/DDBJ whole genome shotgun (WGS) entry which is preliminary data.</text>
</comment>